<dbReference type="InterPro" id="IPR007863">
    <property type="entry name" value="Peptidase_M16_C"/>
</dbReference>
<dbReference type="AlphaFoldDB" id="W7TP27"/>
<dbReference type="Pfam" id="PF05193">
    <property type="entry name" value="Peptidase_M16_C"/>
    <property type="match status" value="1"/>
</dbReference>
<evidence type="ECO:0000313" key="6">
    <source>
        <dbReference type="Proteomes" id="UP000019335"/>
    </source>
</evidence>
<dbReference type="OrthoDB" id="10251424at2759"/>
<sequence length="535" mass="58633">MSQICGIFQRIPRSYFTSARPVQRHVASSSSILHRHFNHATGPMSNLNEALLAPSVTTSRSTVSKTLKKDLKSIEKRLARFGMDTVPSDVPPTKPLSELQAPVTKITTLDNGLRVATQETYGALCTFGVVVDAGSRDELAGREDGVCHLFEATAFRGTEKRSHKEVVSALDDLGAIPTANSSREQMLLSIDVLRNSLPEALEIFGDAVLNPKIDAQDIEESKTILGLHLDSIAPELLVKEAIQEAAYPGQALGRPHFVTPETLPRLSAEGLKAFQTRHFTARSMVLAAAGVEHEAFVDLAKKHFGRLPAGEGAHKRARALYQGGEKRIEQPDSIDPFTRVAVGFEVAGWHDKDLVAMCVMQILLGGGDSFSAGGPGKGMYSRLYRELLNRYYWVEGAEAFVNLHNETGVLGIAGACEAARAGQLMHEFCAQICKLALTPVDPVELSRARNMLKCNVLTQLESRIILFEDIGRQMITYGHREAPEALCRKIDEVKAEDLMKIARRAISKPVSISAVGKDLRTVPNYEQVLQWFAQS</sequence>
<evidence type="ECO:0000256" key="2">
    <source>
        <dbReference type="ARBA" id="ARBA00007261"/>
    </source>
</evidence>
<dbReference type="GO" id="GO:0046872">
    <property type="term" value="F:metal ion binding"/>
    <property type="evidence" value="ECO:0007669"/>
    <property type="project" value="InterPro"/>
</dbReference>
<accession>W7TP27</accession>
<dbReference type="EMBL" id="AZIL01002191">
    <property type="protein sequence ID" value="EWM22439.1"/>
    <property type="molecule type" value="Genomic_DNA"/>
</dbReference>
<gene>
    <name evidence="5" type="primary">MPP</name>
    <name evidence="5" type="ORF">Naga_100011g96</name>
</gene>
<dbReference type="InterPro" id="IPR011249">
    <property type="entry name" value="Metalloenz_LuxS/M16"/>
</dbReference>
<evidence type="ECO:0000259" key="4">
    <source>
        <dbReference type="Pfam" id="PF05193"/>
    </source>
</evidence>
<dbReference type="Gene3D" id="3.30.830.10">
    <property type="entry name" value="Metalloenzyme, LuxS/M16 peptidase-like"/>
    <property type="match status" value="2"/>
</dbReference>
<name>W7TP27_9STRA</name>
<comment type="caution">
    <text evidence="5">The sequence shown here is derived from an EMBL/GenBank/DDBJ whole genome shotgun (WGS) entry which is preliminary data.</text>
</comment>
<dbReference type="SUPFAM" id="SSF63411">
    <property type="entry name" value="LuxS/MPP-like metallohydrolase"/>
    <property type="match status" value="2"/>
</dbReference>
<keyword evidence="6" id="KW-1185">Reference proteome</keyword>
<protein>
    <submittedName>
        <fullName evidence="5">Peptidase M16</fullName>
    </submittedName>
</protein>
<feature type="domain" description="Peptidase M16 N-terminal" evidence="3">
    <location>
        <begin position="114"/>
        <end position="256"/>
    </location>
</feature>
<dbReference type="InterPro" id="IPR050361">
    <property type="entry name" value="MPP/UQCRC_Complex"/>
</dbReference>
<organism evidence="5 6">
    <name type="scientific">Nannochloropsis gaditana</name>
    <dbReference type="NCBI Taxonomy" id="72520"/>
    <lineage>
        <taxon>Eukaryota</taxon>
        <taxon>Sar</taxon>
        <taxon>Stramenopiles</taxon>
        <taxon>Ochrophyta</taxon>
        <taxon>Eustigmatophyceae</taxon>
        <taxon>Eustigmatales</taxon>
        <taxon>Monodopsidaceae</taxon>
        <taxon>Nannochloropsis</taxon>
    </lineage>
</organism>
<comment type="similarity">
    <text evidence="2">Belongs to the peptidase M16 family.</text>
</comment>
<evidence type="ECO:0000256" key="1">
    <source>
        <dbReference type="ARBA" id="ARBA00002123"/>
    </source>
</evidence>
<reference evidence="5 6" key="1">
    <citation type="journal article" date="2014" name="Mol. Plant">
        <title>Chromosome Scale Genome Assembly and Transcriptome Profiling of Nannochloropsis gaditana in Nitrogen Depletion.</title>
        <authorList>
            <person name="Corteggiani Carpinelli E."/>
            <person name="Telatin A."/>
            <person name="Vitulo N."/>
            <person name="Forcato C."/>
            <person name="D'Angelo M."/>
            <person name="Schiavon R."/>
            <person name="Vezzi A."/>
            <person name="Giacometti G.M."/>
            <person name="Morosinotto T."/>
            <person name="Valle G."/>
        </authorList>
    </citation>
    <scope>NUCLEOTIDE SEQUENCE [LARGE SCALE GENOMIC DNA]</scope>
    <source>
        <strain evidence="5 6">B-31</strain>
    </source>
</reference>
<comment type="function">
    <text evidence="1">Substrate recognition and binding subunit of the essential mitochondrial processing protease (MPP), which cleaves the mitochondrial sequence off newly imported precursors proteins.</text>
</comment>
<evidence type="ECO:0000259" key="3">
    <source>
        <dbReference type="Pfam" id="PF00675"/>
    </source>
</evidence>
<dbReference type="GO" id="GO:0005739">
    <property type="term" value="C:mitochondrion"/>
    <property type="evidence" value="ECO:0007669"/>
    <property type="project" value="TreeGrafter"/>
</dbReference>
<dbReference type="PANTHER" id="PTHR11851">
    <property type="entry name" value="METALLOPROTEASE"/>
    <property type="match status" value="1"/>
</dbReference>
<dbReference type="Pfam" id="PF00675">
    <property type="entry name" value="Peptidase_M16"/>
    <property type="match status" value="1"/>
</dbReference>
<feature type="domain" description="Peptidase M16 C-terminal" evidence="4">
    <location>
        <begin position="266"/>
        <end position="452"/>
    </location>
</feature>
<dbReference type="Proteomes" id="UP000019335">
    <property type="component" value="Unassembled WGS sequence"/>
</dbReference>
<evidence type="ECO:0000313" key="5">
    <source>
        <dbReference type="EMBL" id="EWM22439.1"/>
    </source>
</evidence>
<proteinExistence type="inferred from homology"/>
<dbReference type="InterPro" id="IPR011765">
    <property type="entry name" value="Pept_M16_N"/>
</dbReference>
<dbReference type="PANTHER" id="PTHR11851:SF49">
    <property type="entry name" value="MITOCHONDRIAL-PROCESSING PEPTIDASE SUBUNIT ALPHA"/>
    <property type="match status" value="1"/>
</dbReference>